<accession>A0A8S1L3W3</accession>
<evidence type="ECO:0000313" key="7">
    <source>
        <dbReference type="Proteomes" id="UP000688137"/>
    </source>
</evidence>
<dbReference type="Pfam" id="PF03179">
    <property type="entry name" value="V-ATPase_G"/>
    <property type="match status" value="1"/>
</dbReference>
<evidence type="ECO:0000256" key="3">
    <source>
        <dbReference type="ARBA" id="ARBA00022781"/>
    </source>
</evidence>
<reference evidence="6" key="1">
    <citation type="submission" date="2021-01" db="EMBL/GenBank/DDBJ databases">
        <authorList>
            <consortium name="Genoscope - CEA"/>
            <person name="William W."/>
        </authorList>
    </citation>
    <scope>NUCLEOTIDE SEQUENCE</scope>
</reference>
<comment type="similarity">
    <text evidence="1">Belongs to the V-ATPase G subunit family.</text>
</comment>
<name>A0A8S1L3W3_PARPR</name>
<proteinExistence type="inferred from homology"/>
<evidence type="ECO:0000256" key="5">
    <source>
        <dbReference type="SAM" id="Coils"/>
    </source>
</evidence>
<keyword evidence="2" id="KW-0813">Transport</keyword>
<dbReference type="PANTHER" id="PTHR12713:SF11">
    <property type="entry name" value="V-TYPE PROTON ATPASE SUBUNIT G"/>
    <property type="match status" value="1"/>
</dbReference>
<dbReference type="Proteomes" id="UP000688137">
    <property type="component" value="Unassembled WGS sequence"/>
</dbReference>
<dbReference type="InterPro" id="IPR005124">
    <property type="entry name" value="V-ATPase_G"/>
</dbReference>
<dbReference type="AlphaFoldDB" id="A0A8S1L3W3"/>
<protein>
    <recommendedName>
        <fullName evidence="8">V-type proton ATPase subunit G</fullName>
    </recommendedName>
</protein>
<keyword evidence="7" id="KW-1185">Reference proteome</keyword>
<evidence type="ECO:0000256" key="4">
    <source>
        <dbReference type="ARBA" id="ARBA00023065"/>
    </source>
</evidence>
<comment type="caution">
    <text evidence="6">The sequence shown here is derived from an EMBL/GenBank/DDBJ whole genome shotgun (WGS) entry which is preliminary data.</text>
</comment>
<evidence type="ECO:0008006" key="8">
    <source>
        <dbReference type="Google" id="ProtNLM"/>
    </source>
</evidence>
<keyword evidence="5" id="KW-0175">Coiled coil</keyword>
<evidence type="ECO:0000313" key="6">
    <source>
        <dbReference type="EMBL" id="CAD8060283.1"/>
    </source>
</evidence>
<feature type="coiled-coil region" evidence="5">
    <location>
        <begin position="11"/>
        <end position="45"/>
    </location>
</feature>
<organism evidence="6 7">
    <name type="scientific">Paramecium primaurelia</name>
    <dbReference type="NCBI Taxonomy" id="5886"/>
    <lineage>
        <taxon>Eukaryota</taxon>
        <taxon>Sar</taxon>
        <taxon>Alveolata</taxon>
        <taxon>Ciliophora</taxon>
        <taxon>Intramacronucleata</taxon>
        <taxon>Oligohymenophorea</taxon>
        <taxon>Peniculida</taxon>
        <taxon>Parameciidae</taxon>
        <taxon>Paramecium</taxon>
    </lineage>
</organism>
<gene>
    <name evidence="6" type="ORF">PPRIM_AZ9-3.1.T0300057</name>
</gene>
<dbReference type="OMA" id="PDCTQKS"/>
<evidence type="ECO:0000256" key="1">
    <source>
        <dbReference type="ARBA" id="ARBA00010066"/>
    </source>
</evidence>
<dbReference type="GO" id="GO:0016887">
    <property type="term" value="F:ATP hydrolysis activity"/>
    <property type="evidence" value="ECO:0007669"/>
    <property type="project" value="TreeGrafter"/>
</dbReference>
<evidence type="ECO:0000256" key="2">
    <source>
        <dbReference type="ARBA" id="ARBA00022448"/>
    </source>
</evidence>
<dbReference type="PANTHER" id="PTHR12713">
    <property type="entry name" value="VACUOLAR ATP SYNTHASE SUBUNIT G"/>
    <property type="match status" value="1"/>
</dbReference>
<keyword evidence="4" id="KW-0406">Ion transport</keyword>
<dbReference type="EMBL" id="CAJJDM010000029">
    <property type="protein sequence ID" value="CAD8060283.1"/>
    <property type="molecule type" value="Genomic_DNA"/>
</dbReference>
<dbReference type="GO" id="GO:0000221">
    <property type="term" value="C:vacuolar proton-transporting V-type ATPase, V1 domain"/>
    <property type="evidence" value="ECO:0007669"/>
    <property type="project" value="TreeGrafter"/>
</dbReference>
<dbReference type="GO" id="GO:0046961">
    <property type="term" value="F:proton-transporting ATPase activity, rotational mechanism"/>
    <property type="evidence" value="ECO:0007669"/>
    <property type="project" value="InterPro"/>
</dbReference>
<sequence>MADSGRENWAVDELLKAEEEANAIIKNAQKEREKKIKEAKVAADQEIAVFRREEETRYNQEILRRFGSTKEEEELERKTKAEIDKIYLDYEANKLAVVDMLIKRVIEVKLEVPRVVKGQFENPQQTN</sequence>
<keyword evidence="3" id="KW-0375">Hydrogen ion transport</keyword>